<evidence type="ECO:0000256" key="6">
    <source>
        <dbReference type="ARBA" id="ARBA00022490"/>
    </source>
</evidence>
<feature type="binding site" evidence="20">
    <location>
        <position position="440"/>
    </location>
    <ligand>
        <name>acetyl-CoA</name>
        <dbReference type="ChEBI" id="CHEBI:57288"/>
    </ligand>
</feature>
<keyword evidence="8 20" id="KW-0548">Nucleotidyltransferase</keyword>
<dbReference type="InterPro" id="IPR001451">
    <property type="entry name" value="Hexapep"/>
</dbReference>
<feature type="region of interest" description="Linker" evidence="20">
    <location>
        <begin position="231"/>
        <end position="251"/>
    </location>
</feature>
<keyword evidence="24" id="KW-1185">Reference proteome</keyword>
<comment type="similarity">
    <text evidence="4 20">In the C-terminal section; belongs to the transferase hexapeptide repeat family.</text>
</comment>
<keyword evidence="9 20" id="KW-0479">Metal-binding</keyword>
<feature type="binding site" evidence="20">
    <location>
        <position position="423"/>
    </location>
    <ligand>
        <name>acetyl-CoA</name>
        <dbReference type="ChEBI" id="CHEBI:57288"/>
    </ligand>
</feature>
<keyword evidence="12 20" id="KW-0133">Cell shape</keyword>
<dbReference type="CDD" id="cd03353">
    <property type="entry name" value="LbH_GlmU_C"/>
    <property type="match status" value="1"/>
</dbReference>
<comment type="catalytic activity">
    <reaction evidence="18 20">
        <text>N-acetyl-alpha-D-glucosamine 1-phosphate + UTP + H(+) = UDP-N-acetyl-alpha-D-glucosamine + diphosphate</text>
        <dbReference type="Rhea" id="RHEA:13509"/>
        <dbReference type="ChEBI" id="CHEBI:15378"/>
        <dbReference type="ChEBI" id="CHEBI:33019"/>
        <dbReference type="ChEBI" id="CHEBI:46398"/>
        <dbReference type="ChEBI" id="CHEBI:57705"/>
        <dbReference type="ChEBI" id="CHEBI:57776"/>
        <dbReference type="EC" id="2.7.7.23"/>
    </reaction>
</comment>
<dbReference type="GO" id="GO:0019134">
    <property type="term" value="F:glucosamine-1-phosphate N-acetyltransferase activity"/>
    <property type="evidence" value="ECO:0007669"/>
    <property type="project" value="UniProtKB-UniRule"/>
</dbReference>
<comment type="catalytic activity">
    <reaction evidence="17 20">
        <text>alpha-D-glucosamine 1-phosphate + acetyl-CoA = N-acetyl-alpha-D-glucosamine 1-phosphate + CoA + H(+)</text>
        <dbReference type="Rhea" id="RHEA:13725"/>
        <dbReference type="ChEBI" id="CHEBI:15378"/>
        <dbReference type="ChEBI" id="CHEBI:57287"/>
        <dbReference type="ChEBI" id="CHEBI:57288"/>
        <dbReference type="ChEBI" id="CHEBI:57776"/>
        <dbReference type="ChEBI" id="CHEBI:58516"/>
        <dbReference type="EC" id="2.3.1.157"/>
    </reaction>
</comment>
<feature type="binding site" evidence="20">
    <location>
        <position position="23"/>
    </location>
    <ligand>
        <name>UDP-N-acetyl-alpha-D-glucosamine</name>
        <dbReference type="ChEBI" id="CHEBI:57705"/>
    </ligand>
</feature>
<evidence type="ECO:0000256" key="2">
    <source>
        <dbReference type="ARBA" id="ARBA00005166"/>
    </source>
</evidence>
<evidence type="ECO:0000256" key="18">
    <source>
        <dbReference type="ARBA" id="ARBA00048493"/>
    </source>
</evidence>
<dbReference type="GO" id="GO:0003977">
    <property type="term" value="F:UDP-N-acetylglucosamine diphosphorylase activity"/>
    <property type="evidence" value="ECO:0007669"/>
    <property type="project" value="UniProtKB-UniRule"/>
</dbReference>
<evidence type="ECO:0000256" key="5">
    <source>
        <dbReference type="ARBA" id="ARBA00007947"/>
    </source>
</evidence>
<feature type="binding site" evidence="20">
    <location>
        <position position="366"/>
    </location>
    <ligand>
        <name>UDP-N-acetyl-alpha-D-glucosamine</name>
        <dbReference type="ChEBI" id="CHEBI:57705"/>
    </ligand>
</feature>
<feature type="binding site" evidence="20">
    <location>
        <begin position="386"/>
        <end position="387"/>
    </location>
    <ligand>
        <name>acetyl-CoA</name>
        <dbReference type="ChEBI" id="CHEBI:57288"/>
    </ligand>
</feature>
<feature type="binding site" evidence="20">
    <location>
        <begin position="9"/>
        <end position="12"/>
    </location>
    <ligand>
        <name>UDP-N-acetyl-alpha-D-glucosamine</name>
        <dbReference type="ChEBI" id="CHEBI:57705"/>
    </ligand>
</feature>
<dbReference type="PROSITE" id="PS00101">
    <property type="entry name" value="HEXAPEP_TRANSFERASES"/>
    <property type="match status" value="1"/>
</dbReference>
<dbReference type="InterPro" id="IPR018357">
    <property type="entry name" value="Hexapep_transf_CS"/>
</dbReference>
<dbReference type="Pfam" id="PF00132">
    <property type="entry name" value="Hexapep"/>
    <property type="match status" value="1"/>
</dbReference>
<dbReference type="Gene3D" id="2.160.10.10">
    <property type="entry name" value="Hexapeptide repeat proteins"/>
    <property type="match status" value="1"/>
</dbReference>
<feature type="binding site" evidence="20">
    <location>
        <position position="228"/>
    </location>
    <ligand>
        <name>UDP-N-acetyl-alpha-D-glucosamine</name>
        <dbReference type="ChEBI" id="CHEBI:57705"/>
    </ligand>
</feature>
<comment type="pathway">
    <text evidence="20">Bacterial outer membrane biogenesis; LPS lipid A biosynthesis.</text>
</comment>
<name>A0A0U1KZJ3_9FIRM</name>
<evidence type="ECO:0000256" key="14">
    <source>
        <dbReference type="ARBA" id="ARBA00023268"/>
    </source>
</evidence>
<organism evidence="23 24">
    <name type="scientific">Sporomusa ovata</name>
    <dbReference type="NCBI Taxonomy" id="2378"/>
    <lineage>
        <taxon>Bacteria</taxon>
        <taxon>Bacillati</taxon>
        <taxon>Bacillota</taxon>
        <taxon>Negativicutes</taxon>
        <taxon>Selenomonadales</taxon>
        <taxon>Sporomusaceae</taxon>
        <taxon>Sporomusa</taxon>
    </lineage>
</organism>
<feature type="binding site" evidence="20">
    <location>
        <position position="140"/>
    </location>
    <ligand>
        <name>UDP-N-acetyl-alpha-D-glucosamine</name>
        <dbReference type="ChEBI" id="CHEBI:57705"/>
    </ligand>
</feature>
<dbReference type="GO" id="GO:0000287">
    <property type="term" value="F:magnesium ion binding"/>
    <property type="evidence" value="ECO:0007669"/>
    <property type="project" value="UniProtKB-UniRule"/>
</dbReference>
<evidence type="ECO:0000256" key="20">
    <source>
        <dbReference type="HAMAP-Rule" id="MF_01631"/>
    </source>
</evidence>
<feature type="binding site" evidence="20">
    <location>
        <position position="351"/>
    </location>
    <ligand>
        <name>UDP-N-acetyl-alpha-D-glucosamine</name>
        <dbReference type="ChEBI" id="CHEBI:57705"/>
    </ligand>
</feature>
<dbReference type="GO" id="GO:0071555">
    <property type="term" value="P:cell wall organization"/>
    <property type="evidence" value="ECO:0007669"/>
    <property type="project" value="UniProtKB-KW"/>
</dbReference>
<dbReference type="Proteomes" id="UP000049855">
    <property type="component" value="Unassembled WGS sequence"/>
</dbReference>
<evidence type="ECO:0000256" key="15">
    <source>
        <dbReference type="ARBA" id="ARBA00023315"/>
    </source>
</evidence>
<feature type="domain" description="Mannose-1-phosphate guanyltransferase C-terminal" evidence="22">
    <location>
        <begin position="260"/>
        <end position="355"/>
    </location>
</feature>
<dbReference type="InterPro" id="IPR050065">
    <property type="entry name" value="GlmU-like"/>
</dbReference>
<evidence type="ECO:0000256" key="7">
    <source>
        <dbReference type="ARBA" id="ARBA00022679"/>
    </source>
</evidence>
<feature type="binding site" evidence="20">
    <location>
        <position position="333"/>
    </location>
    <ligand>
        <name>UDP-N-acetyl-alpha-D-glucosamine</name>
        <dbReference type="ChEBI" id="CHEBI:57705"/>
    </ligand>
</feature>
<evidence type="ECO:0000256" key="19">
    <source>
        <dbReference type="ARBA" id="ARBA00049628"/>
    </source>
</evidence>
<dbReference type="GO" id="GO:0000902">
    <property type="term" value="P:cell morphogenesis"/>
    <property type="evidence" value="ECO:0007669"/>
    <property type="project" value="UniProtKB-UniRule"/>
</dbReference>
<dbReference type="InterPro" id="IPR005882">
    <property type="entry name" value="Bifunctional_GlmU"/>
</dbReference>
<dbReference type="EC" id="2.7.7.23" evidence="20"/>
<dbReference type="InterPro" id="IPR038009">
    <property type="entry name" value="GlmU_C_LbH"/>
</dbReference>
<feature type="binding site" evidence="20">
    <location>
        <position position="228"/>
    </location>
    <ligand>
        <name>Mg(2+)</name>
        <dbReference type="ChEBI" id="CHEBI:18420"/>
    </ligand>
</feature>
<dbReference type="InterPro" id="IPR056729">
    <property type="entry name" value="GMPPB_C"/>
</dbReference>
<dbReference type="Pfam" id="PF25087">
    <property type="entry name" value="GMPPB_C"/>
    <property type="match status" value="1"/>
</dbReference>
<evidence type="ECO:0000259" key="21">
    <source>
        <dbReference type="Pfam" id="PF00483"/>
    </source>
</evidence>
<keyword evidence="10 20" id="KW-0677">Repeat</keyword>
<reference evidence="24" key="1">
    <citation type="submission" date="2015-03" db="EMBL/GenBank/DDBJ databases">
        <authorList>
            <person name="Nijsse Bart"/>
        </authorList>
    </citation>
    <scope>NUCLEOTIDE SEQUENCE [LARGE SCALE GENOMIC DNA]</scope>
</reference>
<feature type="binding site" evidence="20">
    <location>
        <position position="170"/>
    </location>
    <ligand>
        <name>UDP-N-acetyl-alpha-D-glucosamine</name>
        <dbReference type="ChEBI" id="CHEBI:57705"/>
    </ligand>
</feature>
<dbReference type="HAMAP" id="MF_01631">
    <property type="entry name" value="GlmU"/>
    <property type="match status" value="1"/>
</dbReference>
<dbReference type="InterPro" id="IPR011004">
    <property type="entry name" value="Trimer_LpxA-like_sf"/>
</dbReference>
<keyword evidence="15 20" id="KW-0012">Acyltransferase</keyword>
<evidence type="ECO:0000259" key="22">
    <source>
        <dbReference type="Pfam" id="PF25087"/>
    </source>
</evidence>
<comment type="subcellular location">
    <subcellularLocation>
        <location evidence="1 20">Cytoplasm</location>
    </subcellularLocation>
</comment>
<dbReference type="NCBIfam" id="TIGR01173">
    <property type="entry name" value="glmU"/>
    <property type="match status" value="1"/>
</dbReference>
<keyword evidence="13 20" id="KW-0573">Peptidoglycan synthesis</keyword>
<evidence type="ECO:0000256" key="1">
    <source>
        <dbReference type="ARBA" id="ARBA00004496"/>
    </source>
</evidence>
<evidence type="ECO:0000313" key="24">
    <source>
        <dbReference type="Proteomes" id="UP000049855"/>
    </source>
</evidence>
<feature type="binding site" evidence="20">
    <location>
        <position position="73"/>
    </location>
    <ligand>
        <name>UDP-N-acetyl-alpha-D-glucosamine</name>
        <dbReference type="ChEBI" id="CHEBI:57705"/>
    </ligand>
</feature>
<dbReference type="SUPFAM" id="SSF53448">
    <property type="entry name" value="Nucleotide-diphospho-sugar transferases"/>
    <property type="match status" value="1"/>
</dbReference>
<keyword evidence="6 20" id="KW-0963">Cytoplasm</keyword>
<dbReference type="InterPro" id="IPR005835">
    <property type="entry name" value="NTP_transferase_dom"/>
</dbReference>
<comment type="function">
    <text evidence="19 20">Catalyzes the last two sequential reactions in the de novo biosynthetic pathway for UDP-N-acetylglucosamine (UDP-GlcNAc). The C-terminal domain catalyzes the transfer of acetyl group from acetyl coenzyme A to glucosamine-1-phosphate (GlcN-1-P) to produce N-acetylglucosamine-1-phosphate (GlcNAc-1-P), which is converted into UDP-GlcNAc by the transfer of uridine 5-monophosphate (from uridine 5-triphosphate), a reaction catalyzed by the N-terminal domain.</text>
</comment>
<evidence type="ECO:0000313" key="23">
    <source>
        <dbReference type="EMBL" id="CQR72837.1"/>
    </source>
</evidence>
<dbReference type="RefSeq" id="WP_021168523.1">
    <property type="nucleotide sequence ID" value="NZ_CTRP01000011.1"/>
</dbReference>
<dbReference type="GO" id="GO:0005737">
    <property type="term" value="C:cytoplasm"/>
    <property type="evidence" value="ECO:0007669"/>
    <property type="project" value="UniProtKB-SubCell"/>
</dbReference>
<dbReference type="InterPro" id="IPR029044">
    <property type="entry name" value="Nucleotide-diphossugar_trans"/>
</dbReference>
<keyword evidence="14 20" id="KW-0511">Multifunctional enzyme</keyword>
<comment type="cofactor">
    <cofactor evidence="20">
        <name>Mg(2+)</name>
        <dbReference type="ChEBI" id="CHEBI:18420"/>
    </cofactor>
    <text evidence="20">Binds 1 Mg(2+) ion per subunit.</text>
</comment>
<comment type="pathway">
    <text evidence="3 20">Nucleotide-sugar biosynthesis; UDP-N-acetyl-alpha-D-glucosamine biosynthesis; UDP-N-acetyl-alpha-D-glucosamine from N-acetyl-alpha-D-glucosamine 1-phosphate: step 1/1.</text>
</comment>
<dbReference type="EMBL" id="CTRP01000011">
    <property type="protein sequence ID" value="CQR72837.1"/>
    <property type="molecule type" value="Genomic_DNA"/>
</dbReference>
<comment type="caution">
    <text evidence="20">Lacks conserved residue(s) required for the propagation of feature annotation.</text>
</comment>
<feature type="region of interest" description="Pyrophosphorylase" evidence="20">
    <location>
        <begin position="1"/>
        <end position="230"/>
    </location>
</feature>
<evidence type="ECO:0000256" key="17">
    <source>
        <dbReference type="ARBA" id="ARBA00048247"/>
    </source>
</evidence>
<evidence type="ECO:0000256" key="13">
    <source>
        <dbReference type="ARBA" id="ARBA00022984"/>
    </source>
</evidence>
<feature type="binding site" evidence="20">
    <location>
        <begin position="78"/>
        <end position="79"/>
    </location>
    <ligand>
        <name>UDP-N-acetyl-alpha-D-glucosamine</name>
        <dbReference type="ChEBI" id="CHEBI:57705"/>
    </ligand>
</feature>
<comment type="subunit">
    <text evidence="20">Homotrimer.</text>
</comment>
<dbReference type="UniPathway" id="UPA00973"/>
<proteinExistence type="inferred from homology"/>
<feature type="active site" description="Proton acceptor" evidence="20">
    <location>
        <position position="363"/>
    </location>
</feature>
<feature type="domain" description="Nucleotidyl transferase" evidence="21">
    <location>
        <begin position="6"/>
        <end position="220"/>
    </location>
</feature>
<evidence type="ECO:0000256" key="9">
    <source>
        <dbReference type="ARBA" id="ARBA00022723"/>
    </source>
</evidence>
<comment type="similarity">
    <text evidence="5 20">In the N-terminal section; belongs to the N-acetylglucosamine-1-phosphate uridyltransferase family.</text>
</comment>
<dbReference type="GO" id="GO:0016020">
    <property type="term" value="C:membrane"/>
    <property type="evidence" value="ECO:0007669"/>
    <property type="project" value="GOC"/>
</dbReference>
<evidence type="ECO:0000256" key="8">
    <source>
        <dbReference type="ARBA" id="ARBA00022695"/>
    </source>
</evidence>
<evidence type="ECO:0000256" key="4">
    <source>
        <dbReference type="ARBA" id="ARBA00007707"/>
    </source>
</evidence>
<dbReference type="GO" id="GO:0008360">
    <property type="term" value="P:regulation of cell shape"/>
    <property type="evidence" value="ECO:0007669"/>
    <property type="project" value="UniProtKB-KW"/>
</dbReference>
<dbReference type="NCBIfam" id="NF010934">
    <property type="entry name" value="PRK14354.1"/>
    <property type="match status" value="1"/>
</dbReference>
<evidence type="ECO:0000256" key="11">
    <source>
        <dbReference type="ARBA" id="ARBA00022842"/>
    </source>
</evidence>
<evidence type="ECO:0000256" key="16">
    <source>
        <dbReference type="ARBA" id="ARBA00023316"/>
    </source>
</evidence>
<dbReference type="SUPFAM" id="SSF51161">
    <property type="entry name" value="Trimeric LpxA-like enzymes"/>
    <property type="match status" value="1"/>
</dbReference>
<evidence type="ECO:0000256" key="12">
    <source>
        <dbReference type="ARBA" id="ARBA00022960"/>
    </source>
</evidence>
<dbReference type="GO" id="GO:0009252">
    <property type="term" value="P:peptidoglycan biosynthetic process"/>
    <property type="evidence" value="ECO:0007669"/>
    <property type="project" value="UniProtKB-UniRule"/>
</dbReference>
<keyword evidence="16 20" id="KW-0961">Cell wall biogenesis/degradation</keyword>
<dbReference type="AlphaFoldDB" id="A0A0U1KZJ3"/>
<sequence>MSNLMAIILAAGKGTRMKSALPKVLHQVGGKPMVQQVLDAAVFAGADKNVVVIGFGAQSVADALAGQVEFVVQTEQLGTGHAVMQAKCELTDFDGTVMVLCGDTPLLTGELLAKLYAEHSQAQAAATVLTAVMPDPAGYGRVIRNSAGQVEKIVEQKDASPSELSVCEINTGIYCFAARELLAALDGLTCNNAQEEYYLTDVIAILNKQGQKVGAVQAADYRETLGINSRLQLAEAESIIRRRKLDNLMENGVTIMDPGSTFIDTQVEIGADTIIYPFTWIEGQSKIGANCLIGPNTRVTNTTVGDETTIHFSYTHDCIVGNHVILGPYVHLRPDTWLKDGVKVGNFVEVKNSIVGEKSKLPHLSYIGDTDMGAGVNIGSGTITVNYDGKHKHRTTIEDDAFIGCNTNLVAPVTVGSGSYVAAGSTITKNVPPGSLGVARARQNNIEGWVEKQRRKD</sequence>
<feature type="binding site" evidence="20">
    <location>
        <position position="377"/>
    </location>
    <ligand>
        <name>UDP-N-acetyl-alpha-D-glucosamine</name>
        <dbReference type="ChEBI" id="CHEBI:57705"/>
    </ligand>
</feature>
<feature type="binding site" evidence="20">
    <location>
        <position position="103"/>
    </location>
    <ligand>
        <name>Mg(2+)</name>
        <dbReference type="ChEBI" id="CHEBI:18420"/>
    </ligand>
</feature>
<feature type="binding site" evidence="20">
    <location>
        <position position="155"/>
    </location>
    <ligand>
        <name>UDP-N-acetyl-alpha-D-glucosamine</name>
        <dbReference type="ChEBI" id="CHEBI:57705"/>
    </ligand>
</feature>
<evidence type="ECO:0000256" key="10">
    <source>
        <dbReference type="ARBA" id="ARBA00022737"/>
    </source>
</evidence>
<accession>A0A0U1KZJ3</accession>
<protein>
    <recommendedName>
        <fullName evidence="20">Bifunctional protein GlmU</fullName>
    </recommendedName>
    <domain>
        <recommendedName>
            <fullName evidence="20">UDP-N-acetylglucosamine pyrophosphorylase</fullName>
            <ecNumber evidence="20">2.7.7.23</ecNumber>
        </recommendedName>
        <alternativeName>
            <fullName evidence="20">N-acetylglucosamine-1-phosphate uridyltransferase</fullName>
        </alternativeName>
    </domain>
    <domain>
        <recommendedName>
            <fullName evidence="20">Glucosamine-1-phosphate N-acetyltransferase</fullName>
            <ecNumber evidence="20">2.3.1.157</ecNumber>
        </recommendedName>
    </domain>
</protein>
<dbReference type="PANTHER" id="PTHR43584:SF3">
    <property type="entry name" value="BIFUNCTIONAL PROTEIN GLMU"/>
    <property type="match status" value="1"/>
</dbReference>
<feature type="region of interest" description="N-acetyltransferase" evidence="20">
    <location>
        <begin position="252"/>
        <end position="457"/>
    </location>
</feature>
<gene>
    <name evidence="20" type="primary">glmU</name>
    <name evidence="23" type="ORF">SpAn4DRAFT_3297</name>
</gene>
<dbReference type="UniPathway" id="UPA00113">
    <property type="reaction ID" value="UER00532"/>
</dbReference>
<dbReference type="CDD" id="cd02540">
    <property type="entry name" value="GT2_GlmU_N_bac"/>
    <property type="match status" value="1"/>
</dbReference>
<dbReference type="EC" id="2.3.1.157" evidence="20"/>
<comment type="pathway">
    <text evidence="2 20">Nucleotide-sugar biosynthesis; UDP-N-acetyl-alpha-D-glucosamine biosynthesis; N-acetyl-alpha-D-glucosamine 1-phosphate from alpha-D-glucosamine 6-phosphate (route II): step 2/2.</text>
</comment>
<dbReference type="Gene3D" id="3.90.550.10">
    <property type="entry name" value="Spore Coat Polysaccharide Biosynthesis Protein SpsA, Chain A"/>
    <property type="match status" value="1"/>
</dbReference>
<dbReference type="GO" id="GO:0009245">
    <property type="term" value="P:lipid A biosynthetic process"/>
    <property type="evidence" value="ECO:0007669"/>
    <property type="project" value="UniProtKB-UniRule"/>
</dbReference>
<dbReference type="PANTHER" id="PTHR43584">
    <property type="entry name" value="NUCLEOTIDYL TRANSFERASE"/>
    <property type="match status" value="1"/>
</dbReference>
<dbReference type="GO" id="GO:0006048">
    <property type="term" value="P:UDP-N-acetylglucosamine biosynthetic process"/>
    <property type="evidence" value="ECO:0007669"/>
    <property type="project" value="UniProtKB-UniPathway"/>
</dbReference>
<keyword evidence="11 20" id="KW-0460">Magnesium</keyword>
<keyword evidence="7 20" id="KW-0808">Transferase</keyword>
<dbReference type="Pfam" id="PF00483">
    <property type="entry name" value="NTP_transferase"/>
    <property type="match status" value="1"/>
</dbReference>
<evidence type="ECO:0000256" key="3">
    <source>
        <dbReference type="ARBA" id="ARBA00005208"/>
    </source>
</evidence>